<dbReference type="RefSeq" id="WP_013658360.1">
    <property type="nucleotide sequence ID" value="NC_015275.1"/>
</dbReference>
<dbReference type="STRING" id="642492.Clole_3397"/>
<dbReference type="EMBL" id="CP002582">
    <property type="protein sequence ID" value="ADZ85084.1"/>
    <property type="molecule type" value="Genomic_DNA"/>
</dbReference>
<reference evidence="1 2" key="1">
    <citation type="journal article" date="2011" name="J. Bacteriol.">
        <title>Complete genome sequence of the cellulose-degrading bacterium Cellulosilyticum lentocellum.</title>
        <authorList>
            <consortium name="US DOE Joint Genome Institute"/>
            <person name="Miller D.A."/>
            <person name="Suen G."/>
            <person name="Bruce D."/>
            <person name="Copeland A."/>
            <person name="Cheng J.F."/>
            <person name="Detter C."/>
            <person name="Goodwin L.A."/>
            <person name="Han C.S."/>
            <person name="Hauser L.J."/>
            <person name="Land M.L."/>
            <person name="Lapidus A."/>
            <person name="Lucas S."/>
            <person name="Meincke L."/>
            <person name="Pitluck S."/>
            <person name="Tapia R."/>
            <person name="Teshima H."/>
            <person name="Woyke T."/>
            <person name="Fox B.G."/>
            <person name="Angert E.R."/>
            <person name="Currie C.R."/>
        </authorList>
    </citation>
    <scope>NUCLEOTIDE SEQUENCE [LARGE SCALE GENOMIC DNA]</scope>
    <source>
        <strain evidence="2">ATCC 49066 / DSM 5427 / NCIMB 11756 / RHM5</strain>
    </source>
</reference>
<evidence type="ECO:0000313" key="2">
    <source>
        <dbReference type="Proteomes" id="UP000008467"/>
    </source>
</evidence>
<keyword evidence="2" id="KW-1185">Reference proteome</keyword>
<dbReference type="AlphaFoldDB" id="F2JRQ4"/>
<dbReference type="HOGENOM" id="CLU_162475_0_0_9"/>
<organism evidence="1 2">
    <name type="scientific">Cellulosilyticum lentocellum (strain ATCC 49066 / DSM 5427 / NCIMB 11756 / RHM5)</name>
    <name type="common">Clostridium lentocellum</name>
    <dbReference type="NCBI Taxonomy" id="642492"/>
    <lineage>
        <taxon>Bacteria</taxon>
        <taxon>Bacillati</taxon>
        <taxon>Bacillota</taxon>
        <taxon>Clostridia</taxon>
        <taxon>Lachnospirales</taxon>
        <taxon>Cellulosilyticaceae</taxon>
        <taxon>Cellulosilyticum</taxon>
    </lineage>
</organism>
<dbReference type="KEGG" id="cle:Clole_3397"/>
<name>F2JRQ4_CELLD</name>
<accession>F2JRQ4</accession>
<sequence length="118" mass="13833">MSDVLSRFGEILISDVRDRTIRSYDMRINGKMKDESSQKLYSEVEQLDITQRQLIERIVPQIVDLSIHNMLCMLEEHSNIDMQIEGESISEISDGLSGELYTEDGWIQRFSNQRYEEI</sequence>
<dbReference type="eggNOG" id="ENOG503325I">
    <property type="taxonomic scope" value="Bacteria"/>
</dbReference>
<evidence type="ECO:0000313" key="1">
    <source>
        <dbReference type="EMBL" id="ADZ85084.1"/>
    </source>
</evidence>
<gene>
    <name evidence="1" type="ordered locus">Clole_3397</name>
</gene>
<protein>
    <submittedName>
        <fullName evidence="1">Uncharacterized protein</fullName>
    </submittedName>
</protein>
<proteinExistence type="predicted"/>
<dbReference type="Proteomes" id="UP000008467">
    <property type="component" value="Chromosome"/>
</dbReference>